<name>A0A917PJ72_9PSED</name>
<dbReference type="Proteomes" id="UP000635983">
    <property type="component" value="Unassembled WGS sequence"/>
</dbReference>
<dbReference type="InterPro" id="IPR005821">
    <property type="entry name" value="Ion_trans_dom"/>
</dbReference>
<dbReference type="GO" id="GO:0008076">
    <property type="term" value="C:voltage-gated potassium channel complex"/>
    <property type="evidence" value="ECO:0007669"/>
    <property type="project" value="InterPro"/>
</dbReference>
<dbReference type="PANTHER" id="PTHR11537:SF254">
    <property type="entry name" value="POTASSIUM VOLTAGE-GATED CHANNEL PROTEIN SHAB"/>
    <property type="match status" value="1"/>
</dbReference>
<keyword evidence="4 12" id="KW-0812">Transmembrane</keyword>
<evidence type="ECO:0000256" key="2">
    <source>
        <dbReference type="ARBA" id="ARBA00022448"/>
    </source>
</evidence>
<keyword evidence="8 12" id="KW-1133">Transmembrane helix</keyword>
<organism evidence="14 15">
    <name type="scientific">Pseudomonas matsuisoli</name>
    <dbReference type="NCBI Taxonomy" id="1515666"/>
    <lineage>
        <taxon>Bacteria</taxon>
        <taxon>Pseudomonadati</taxon>
        <taxon>Pseudomonadota</taxon>
        <taxon>Gammaproteobacteria</taxon>
        <taxon>Pseudomonadales</taxon>
        <taxon>Pseudomonadaceae</taxon>
        <taxon>Pseudomonas</taxon>
    </lineage>
</organism>
<evidence type="ECO:0000256" key="6">
    <source>
        <dbReference type="ARBA" id="ARBA00022882"/>
    </source>
</evidence>
<comment type="subcellular location">
    <subcellularLocation>
        <location evidence="1">Membrane</location>
        <topology evidence="1">Multi-pass membrane protein</topology>
    </subcellularLocation>
</comment>
<reference evidence="14" key="2">
    <citation type="submission" date="2020-09" db="EMBL/GenBank/DDBJ databases">
        <authorList>
            <person name="Sun Q."/>
            <person name="Ohkuma M."/>
        </authorList>
    </citation>
    <scope>NUCLEOTIDE SEQUENCE</scope>
    <source>
        <strain evidence="14">JCM 30078</strain>
    </source>
</reference>
<sequence>MDAEPRSNSVRARINTIIFHVSTPAGRAFDISLLVVILASLLVVMLDSIDTVHAAYGDWLAGLEWVFTTLFAIEYLLRVYSSERPKDYVFSFYGLIDVIAILPAFIALFYPDAQYLLIVRVIRMLRVFRVLKLVPYLSQANFLLVALRASRQKIVVFLLGITTLVTVYGTLMYVIEGPPNGFTSIPKSIYWAIVTLTTVGFGDMVPKTALGQTLASLVMITGYAIIAVPTGIFTAELANAMRPEALHRECPRCEKGQHEQNASYCNRCGAALFPAPDTGASKHSESR</sequence>
<proteinExistence type="predicted"/>
<evidence type="ECO:0000313" key="15">
    <source>
        <dbReference type="Proteomes" id="UP000635983"/>
    </source>
</evidence>
<evidence type="ECO:0000256" key="11">
    <source>
        <dbReference type="ARBA" id="ARBA00023303"/>
    </source>
</evidence>
<keyword evidence="5" id="KW-0631">Potassium channel</keyword>
<feature type="domain" description="Ion transport" evidence="13">
    <location>
        <begin position="27"/>
        <end position="239"/>
    </location>
</feature>
<keyword evidence="7" id="KW-0630">Potassium</keyword>
<dbReference type="AlphaFoldDB" id="A0A917PJ72"/>
<dbReference type="PANTHER" id="PTHR11537">
    <property type="entry name" value="VOLTAGE-GATED POTASSIUM CHANNEL"/>
    <property type="match status" value="1"/>
</dbReference>
<feature type="transmembrane region" description="Helical" evidence="12">
    <location>
        <begin position="214"/>
        <end position="238"/>
    </location>
</feature>
<keyword evidence="10 12" id="KW-0472">Membrane</keyword>
<dbReference type="GO" id="GO:0001508">
    <property type="term" value="P:action potential"/>
    <property type="evidence" value="ECO:0007669"/>
    <property type="project" value="TreeGrafter"/>
</dbReference>
<dbReference type="GO" id="GO:0005249">
    <property type="term" value="F:voltage-gated potassium channel activity"/>
    <property type="evidence" value="ECO:0007669"/>
    <property type="project" value="InterPro"/>
</dbReference>
<reference evidence="14" key="1">
    <citation type="journal article" date="2014" name="Int. J. Syst. Evol. Microbiol.">
        <title>Complete genome sequence of Corynebacterium casei LMG S-19264T (=DSM 44701T), isolated from a smear-ripened cheese.</title>
        <authorList>
            <consortium name="US DOE Joint Genome Institute (JGI-PGF)"/>
            <person name="Walter F."/>
            <person name="Albersmeier A."/>
            <person name="Kalinowski J."/>
            <person name="Ruckert C."/>
        </authorList>
    </citation>
    <scope>NUCLEOTIDE SEQUENCE</scope>
    <source>
        <strain evidence="14">JCM 30078</strain>
    </source>
</reference>
<dbReference type="SUPFAM" id="SSF81324">
    <property type="entry name" value="Voltage-gated potassium channels"/>
    <property type="match status" value="1"/>
</dbReference>
<comment type="caution">
    <text evidence="14">The sequence shown here is derived from an EMBL/GenBank/DDBJ whole genome shotgun (WGS) entry which is preliminary data.</text>
</comment>
<evidence type="ECO:0000256" key="10">
    <source>
        <dbReference type="ARBA" id="ARBA00023136"/>
    </source>
</evidence>
<keyword evidence="9" id="KW-0406">Ion transport</keyword>
<feature type="transmembrane region" description="Helical" evidence="12">
    <location>
        <begin position="28"/>
        <end position="47"/>
    </location>
</feature>
<evidence type="ECO:0000259" key="13">
    <source>
        <dbReference type="Pfam" id="PF00520"/>
    </source>
</evidence>
<evidence type="ECO:0000256" key="8">
    <source>
        <dbReference type="ARBA" id="ARBA00022989"/>
    </source>
</evidence>
<evidence type="ECO:0000256" key="7">
    <source>
        <dbReference type="ARBA" id="ARBA00022958"/>
    </source>
</evidence>
<evidence type="ECO:0000256" key="4">
    <source>
        <dbReference type="ARBA" id="ARBA00022692"/>
    </source>
</evidence>
<protein>
    <submittedName>
        <fullName evidence="14">Potassium channel</fullName>
    </submittedName>
</protein>
<evidence type="ECO:0000256" key="3">
    <source>
        <dbReference type="ARBA" id="ARBA00022538"/>
    </source>
</evidence>
<gene>
    <name evidence="14" type="ORF">GCM10009304_02340</name>
</gene>
<evidence type="ECO:0000313" key="14">
    <source>
        <dbReference type="EMBL" id="GGJ80136.1"/>
    </source>
</evidence>
<feature type="transmembrane region" description="Helical" evidence="12">
    <location>
        <begin position="154"/>
        <end position="175"/>
    </location>
</feature>
<dbReference type="Pfam" id="PF00520">
    <property type="entry name" value="Ion_trans"/>
    <property type="match status" value="1"/>
</dbReference>
<keyword evidence="3" id="KW-0633">Potassium transport</keyword>
<dbReference type="Gene3D" id="1.10.287.70">
    <property type="match status" value="1"/>
</dbReference>
<evidence type="ECO:0000256" key="9">
    <source>
        <dbReference type="ARBA" id="ARBA00023065"/>
    </source>
</evidence>
<dbReference type="InterPro" id="IPR028325">
    <property type="entry name" value="VG_K_chnl"/>
</dbReference>
<feature type="transmembrane region" description="Helical" evidence="12">
    <location>
        <begin position="89"/>
        <end position="110"/>
    </location>
</feature>
<feature type="transmembrane region" description="Helical" evidence="12">
    <location>
        <begin position="130"/>
        <end position="147"/>
    </location>
</feature>
<dbReference type="InterPro" id="IPR027359">
    <property type="entry name" value="Volt_channel_dom_sf"/>
</dbReference>
<evidence type="ECO:0000256" key="12">
    <source>
        <dbReference type="SAM" id="Phobius"/>
    </source>
</evidence>
<keyword evidence="15" id="KW-1185">Reference proteome</keyword>
<keyword evidence="6" id="KW-0851">Voltage-gated channel</keyword>
<evidence type="ECO:0000256" key="1">
    <source>
        <dbReference type="ARBA" id="ARBA00004141"/>
    </source>
</evidence>
<evidence type="ECO:0000256" key="5">
    <source>
        <dbReference type="ARBA" id="ARBA00022826"/>
    </source>
</evidence>
<dbReference type="Gene3D" id="1.20.120.350">
    <property type="entry name" value="Voltage-gated potassium channels. Chain C"/>
    <property type="match status" value="1"/>
</dbReference>
<dbReference type="PRINTS" id="PR00169">
    <property type="entry name" value="KCHANNEL"/>
</dbReference>
<dbReference type="EMBL" id="BMPO01000001">
    <property type="protein sequence ID" value="GGJ80136.1"/>
    <property type="molecule type" value="Genomic_DNA"/>
</dbReference>
<dbReference type="RefSeq" id="WP_188981305.1">
    <property type="nucleotide sequence ID" value="NZ_BMPO01000001.1"/>
</dbReference>
<keyword evidence="11 14" id="KW-0407">Ion channel</keyword>
<accession>A0A917PJ72</accession>
<keyword evidence="2" id="KW-0813">Transport</keyword>
<feature type="transmembrane region" description="Helical" evidence="12">
    <location>
        <begin position="59"/>
        <end position="77"/>
    </location>
</feature>